<sequence>MNLPNVFGFAEGQPESIVRDIEEMVRSYVEKVNKISLSLFSMYLRSTAPMIHAPAWGLCLALNMQAQLYTILEMCRAFDRIFKEHLDGG</sequence>
<comment type="caution">
    <text evidence="1">The sequence shown here is derived from an EMBL/GenBank/DDBJ whole genome shotgun (WGS) entry which is preliminary data.</text>
</comment>
<dbReference type="EMBL" id="AMZH03007395">
    <property type="protein sequence ID" value="RRT61400.1"/>
    <property type="molecule type" value="Genomic_DNA"/>
</dbReference>
<evidence type="ECO:0000313" key="1">
    <source>
        <dbReference type="EMBL" id="RRT61400.1"/>
    </source>
</evidence>
<proteinExistence type="predicted"/>
<evidence type="ECO:0008006" key="3">
    <source>
        <dbReference type="Google" id="ProtNLM"/>
    </source>
</evidence>
<dbReference type="AlphaFoldDB" id="A0A426ZBM0"/>
<protein>
    <recommendedName>
        <fullName evidence="3">Dynamin stalk domain-containing protein</fullName>
    </recommendedName>
</protein>
<evidence type="ECO:0000313" key="2">
    <source>
        <dbReference type="Proteomes" id="UP000287651"/>
    </source>
</evidence>
<name>A0A426ZBM0_ENSVE</name>
<dbReference type="Proteomes" id="UP000287651">
    <property type="component" value="Unassembled WGS sequence"/>
</dbReference>
<gene>
    <name evidence="1" type="ORF">B296_00039007</name>
</gene>
<reference evidence="1 2" key="1">
    <citation type="journal article" date="2014" name="Agronomy (Basel)">
        <title>A Draft Genome Sequence for Ensete ventricosum, the Drought-Tolerant Tree Against Hunger.</title>
        <authorList>
            <person name="Harrison J."/>
            <person name="Moore K.A."/>
            <person name="Paszkiewicz K."/>
            <person name="Jones T."/>
            <person name="Grant M."/>
            <person name="Ambacheew D."/>
            <person name="Muzemil S."/>
            <person name="Studholme D.J."/>
        </authorList>
    </citation>
    <scope>NUCLEOTIDE SEQUENCE [LARGE SCALE GENOMIC DNA]</scope>
</reference>
<accession>A0A426ZBM0</accession>
<organism evidence="1 2">
    <name type="scientific">Ensete ventricosum</name>
    <name type="common">Abyssinian banana</name>
    <name type="synonym">Musa ensete</name>
    <dbReference type="NCBI Taxonomy" id="4639"/>
    <lineage>
        <taxon>Eukaryota</taxon>
        <taxon>Viridiplantae</taxon>
        <taxon>Streptophyta</taxon>
        <taxon>Embryophyta</taxon>
        <taxon>Tracheophyta</taxon>
        <taxon>Spermatophyta</taxon>
        <taxon>Magnoliopsida</taxon>
        <taxon>Liliopsida</taxon>
        <taxon>Zingiberales</taxon>
        <taxon>Musaceae</taxon>
        <taxon>Ensete</taxon>
    </lineage>
</organism>